<dbReference type="AlphaFoldDB" id="A0A1I6ZYW0"/>
<dbReference type="RefSeq" id="WP_090248366.1">
    <property type="nucleotide sequence ID" value="NZ_FPAS01000002.1"/>
</dbReference>
<dbReference type="Pfam" id="PF13585">
    <property type="entry name" value="CHU_C"/>
    <property type="match status" value="1"/>
</dbReference>
<dbReference type="InterPro" id="IPR035986">
    <property type="entry name" value="PKD_dom_sf"/>
</dbReference>
<dbReference type="Proteomes" id="UP000236454">
    <property type="component" value="Unassembled WGS sequence"/>
</dbReference>
<reference evidence="2 3" key="1">
    <citation type="submission" date="2016-10" db="EMBL/GenBank/DDBJ databases">
        <authorList>
            <person name="de Groot N.N."/>
        </authorList>
    </citation>
    <scope>NUCLEOTIDE SEQUENCE [LARGE SCALE GENOMIC DNA]</scope>
    <source>
        <strain evidence="2 3">CGMCC 1.7005</strain>
    </source>
</reference>
<name>A0A1I6ZYW0_9FLAO</name>
<feature type="chain" id="PRO_5014958312" evidence="1">
    <location>
        <begin position="19"/>
        <end position="645"/>
    </location>
</feature>
<protein>
    <submittedName>
        <fullName evidence="2">Gliding motility-associated C-terminal domain-containing protein</fullName>
    </submittedName>
</protein>
<accession>A0A1I6ZYW0</accession>
<dbReference type="STRING" id="477690.SAMN05216474_1739"/>
<dbReference type="InterPro" id="IPR013783">
    <property type="entry name" value="Ig-like_fold"/>
</dbReference>
<dbReference type="EMBL" id="FPAS01000002">
    <property type="protein sequence ID" value="SFT67839.1"/>
    <property type="molecule type" value="Genomic_DNA"/>
</dbReference>
<keyword evidence="3" id="KW-1185">Reference proteome</keyword>
<feature type="signal peptide" evidence="1">
    <location>
        <begin position="1"/>
        <end position="18"/>
    </location>
</feature>
<sequence>MKNIYLICIFLSCTWTCAQQLIHQDIFHGGVTAGAVSKGMFENFYTDTLELFVEPGSSIRNANLYYYRRGFCNDKVIKVNGNSIVLDSTSHSPVSKVKISVQGVDTIFVYKIDLTRYLTSQELLTGEFYIYNPPSDIPQGPGFRANWGYFMPMIYIEYEKSTLPIISTSLFANSKEETSNDFYSFSGFNSRVSNSPFALSLFLDRVCGGSLNGSQFKINGVNCGILDSEDSVSYNYFCAGAHGTYYFQNNQIQGLYDDTPDAFLGGSDALIDLNTLVSPYNDYNLEEKHVTHPNTNPNKVNHKLLFSHAFSTPCDTFSTAITADTSICLGDSLLLTAIGGSQYKWINHQSLSDSLGASVWAKPQKISYYTVQIENVPGCSRTENVSVKIHPSPKLKEVIIDTASCGESNGSLTVYTTQNVAFEFNIGNGYQNSRFFNGLAAGEYVVQARDYFGCVQEMLVDVPFKIDVLANFESSILDGAKPLNVNLTNTSENATNYQWYINGDFESYNVDENITITQSGDHYIDLIAYNQDTICSDTATLVIRVYDSLILNIPNVFTPNNDGKNDFFSIQQTGVHSLNYEVYNRWGNTMKLGEVDEPLQEIELWDGTDQDSQKMVTSGTYFYRITAKNKQGEEKKFEGFVQVIR</sequence>
<dbReference type="NCBIfam" id="TIGR04131">
    <property type="entry name" value="Bac_Flav_CTERM"/>
    <property type="match status" value="1"/>
</dbReference>
<dbReference type="Gene3D" id="2.60.40.4070">
    <property type="match status" value="1"/>
</dbReference>
<keyword evidence="1" id="KW-0732">Signal</keyword>
<dbReference type="OrthoDB" id="9765926at2"/>
<evidence type="ECO:0000256" key="1">
    <source>
        <dbReference type="SAM" id="SignalP"/>
    </source>
</evidence>
<gene>
    <name evidence="2" type="ORF">SAMN05216474_1739</name>
</gene>
<proteinExistence type="predicted"/>
<evidence type="ECO:0000313" key="3">
    <source>
        <dbReference type="Proteomes" id="UP000236454"/>
    </source>
</evidence>
<dbReference type="InterPro" id="IPR026341">
    <property type="entry name" value="T9SS_type_B"/>
</dbReference>
<evidence type="ECO:0000313" key="2">
    <source>
        <dbReference type="EMBL" id="SFT67839.1"/>
    </source>
</evidence>
<dbReference type="Gene3D" id="2.60.40.10">
    <property type="entry name" value="Immunoglobulins"/>
    <property type="match status" value="1"/>
</dbReference>
<organism evidence="2 3">
    <name type="scientific">Lishizhenia tianjinensis</name>
    <dbReference type="NCBI Taxonomy" id="477690"/>
    <lineage>
        <taxon>Bacteria</taxon>
        <taxon>Pseudomonadati</taxon>
        <taxon>Bacteroidota</taxon>
        <taxon>Flavobacteriia</taxon>
        <taxon>Flavobacteriales</taxon>
        <taxon>Crocinitomicaceae</taxon>
        <taxon>Lishizhenia</taxon>
    </lineage>
</organism>
<dbReference type="SUPFAM" id="SSF49299">
    <property type="entry name" value="PKD domain"/>
    <property type="match status" value="1"/>
</dbReference>